<feature type="chain" id="PRO_5020987571" evidence="1">
    <location>
        <begin position="25"/>
        <end position="61"/>
    </location>
</feature>
<proteinExistence type="predicted"/>
<evidence type="ECO:0000256" key="1">
    <source>
        <dbReference type="SAM" id="SignalP"/>
    </source>
</evidence>
<dbReference type="EMBL" id="SMSE01000002">
    <property type="protein sequence ID" value="TDG13357.1"/>
    <property type="molecule type" value="Genomic_DNA"/>
</dbReference>
<comment type="caution">
    <text evidence="2">The sequence shown here is derived from an EMBL/GenBank/DDBJ whole genome shotgun (WGS) entry which is preliminary data.</text>
</comment>
<evidence type="ECO:0000313" key="3">
    <source>
        <dbReference type="Proteomes" id="UP000295554"/>
    </source>
</evidence>
<protein>
    <submittedName>
        <fullName evidence="2">Uncharacterized protein</fullName>
    </submittedName>
</protein>
<dbReference type="AlphaFoldDB" id="A0A4R5LRL8"/>
<accession>A0A4R5LRL8</accession>
<dbReference type="PROSITE" id="PS51257">
    <property type="entry name" value="PROKAR_LIPOPROTEIN"/>
    <property type="match status" value="1"/>
</dbReference>
<keyword evidence="3" id="KW-1185">Reference proteome</keyword>
<feature type="signal peptide" evidence="1">
    <location>
        <begin position="1"/>
        <end position="24"/>
    </location>
</feature>
<sequence>MKQTLLRYCLAAALACLTASLSGCSDPNIYGSIGISSGYGGYYGGHGPHVRTSISIGGRIR</sequence>
<dbReference type="Proteomes" id="UP000295554">
    <property type="component" value="Unassembled WGS sequence"/>
</dbReference>
<reference evidence="2 3" key="1">
    <citation type="submission" date="2019-03" db="EMBL/GenBank/DDBJ databases">
        <title>Seongchinamella monodicae gen. nov., sp. nov., a novel member of the Gammaproteobacteria isolated from a tidal mudflat of beach.</title>
        <authorList>
            <person name="Yang H.G."/>
            <person name="Kang J.W."/>
            <person name="Lee S.D."/>
        </authorList>
    </citation>
    <scope>NUCLEOTIDE SEQUENCE [LARGE SCALE GENOMIC DNA]</scope>
    <source>
        <strain evidence="2 3">GH4-78</strain>
    </source>
</reference>
<gene>
    <name evidence="2" type="ORF">E2F43_07380</name>
</gene>
<organism evidence="2 3">
    <name type="scientific">Seongchinamella unica</name>
    <dbReference type="NCBI Taxonomy" id="2547392"/>
    <lineage>
        <taxon>Bacteria</taxon>
        <taxon>Pseudomonadati</taxon>
        <taxon>Pseudomonadota</taxon>
        <taxon>Gammaproteobacteria</taxon>
        <taxon>Cellvibrionales</taxon>
        <taxon>Halieaceae</taxon>
        <taxon>Seongchinamella</taxon>
    </lineage>
</organism>
<dbReference type="RefSeq" id="WP_133211258.1">
    <property type="nucleotide sequence ID" value="NZ_SMSE01000002.1"/>
</dbReference>
<name>A0A4R5LRL8_9GAMM</name>
<keyword evidence="1" id="KW-0732">Signal</keyword>
<evidence type="ECO:0000313" key="2">
    <source>
        <dbReference type="EMBL" id="TDG13357.1"/>
    </source>
</evidence>